<evidence type="ECO:0000256" key="2">
    <source>
        <dbReference type="ARBA" id="ARBA00022793"/>
    </source>
</evidence>
<comment type="similarity">
    <text evidence="5">Belongs to the Orn/Lys/Arg decarboxylase class-II family. LysA subfamily.</text>
</comment>
<evidence type="ECO:0000256" key="4">
    <source>
        <dbReference type="ARBA" id="ARBA00023239"/>
    </source>
</evidence>
<dbReference type="Gene3D" id="2.40.37.10">
    <property type="entry name" value="Lyase, Ornithine Decarboxylase, Chain A, domain 1"/>
    <property type="match status" value="1"/>
</dbReference>
<dbReference type="InterPro" id="IPR029066">
    <property type="entry name" value="PLP-binding_barrel"/>
</dbReference>
<comment type="catalytic activity">
    <reaction evidence="5 7">
        <text>meso-2,6-diaminopimelate + H(+) = L-lysine + CO2</text>
        <dbReference type="Rhea" id="RHEA:15101"/>
        <dbReference type="ChEBI" id="CHEBI:15378"/>
        <dbReference type="ChEBI" id="CHEBI:16526"/>
        <dbReference type="ChEBI" id="CHEBI:32551"/>
        <dbReference type="ChEBI" id="CHEBI:57791"/>
        <dbReference type="EC" id="4.1.1.20"/>
    </reaction>
</comment>
<dbReference type="PANTHER" id="PTHR43727">
    <property type="entry name" value="DIAMINOPIMELATE DECARBOXYLASE"/>
    <property type="match status" value="1"/>
</dbReference>
<evidence type="ECO:0000256" key="1">
    <source>
        <dbReference type="ARBA" id="ARBA00001933"/>
    </source>
</evidence>
<dbReference type="Proteomes" id="UP001597427">
    <property type="component" value="Unassembled WGS sequence"/>
</dbReference>
<dbReference type="SUPFAM" id="SSF51419">
    <property type="entry name" value="PLP-binding barrel"/>
    <property type="match status" value="1"/>
</dbReference>
<dbReference type="HAMAP" id="MF_02120">
    <property type="entry name" value="LysA"/>
    <property type="match status" value="1"/>
</dbReference>
<dbReference type="Gene3D" id="3.20.20.10">
    <property type="entry name" value="Alanine racemase"/>
    <property type="match status" value="1"/>
</dbReference>
<dbReference type="EC" id="4.1.1.20" evidence="5 6"/>
<dbReference type="PRINTS" id="PR01179">
    <property type="entry name" value="ODADCRBXLASE"/>
</dbReference>
<feature type="binding site" evidence="5">
    <location>
        <position position="385"/>
    </location>
    <ligand>
        <name>pyridoxal 5'-phosphate</name>
        <dbReference type="ChEBI" id="CHEBI:597326"/>
    </ligand>
</feature>
<dbReference type="SUPFAM" id="SSF50621">
    <property type="entry name" value="Alanine racemase C-terminal domain-like"/>
    <property type="match status" value="1"/>
</dbReference>
<feature type="binding site" evidence="5">
    <location>
        <position position="288"/>
    </location>
    <ligand>
        <name>substrate</name>
    </ligand>
</feature>
<name>A0ABW5TID5_9ENTE</name>
<proteinExistence type="inferred from homology"/>
<evidence type="ECO:0000256" key="3">
    <source>
        <dbReference type="ARBA" id="ARBA00022898"/>
    </source>
</evidence>
<evidence type="ECO:0000259" key="8">
    <source>
        <dbReference type="Pfam" id="PF02784"/>
    </source>
</evidence>
<feature type="binding site" evidence="5">
    <location>
        <position position="329"/>
    </location>
    <ligand>
        <name>substrate</name>
    </ligand>
</feature>
<feature type="modified residue" description="N6-(pyridoxal phosphate)lysine" evidence="5">
    <location>
        <position position="61"/>
    </location>
</feature>
<feature type="domain" description="Orn/DAP/Arg decarboxylase 2 N-terminal" evidence="8">
    <location>
        <begin position="35"/>
        <end position="292"/>
    </location>
</feature>
<comment type="cofactor">
    <cofactor evidence="1 5 7">
        <name>pyridoxal 5'-phosphate</name>
        <dbReference type="ChEBI" id="CHEBI:597326"/>
    </cofactor>
</comment>
<feature type="binding site" evidence="5">
    <location>
        <begin position="285"/>
        <end position="288"/>
    </location>
    <ligand>
        <name>pyridoxal 5'-phosphate</name>
        <dbReference type="ChEBI" id="CHEBI:597326"/>
    </ligand>
</feature>
<dbReference type="CDD" id="cd06828">
    <property type="entry name" value="PLPDE_III_DapDC"/>
    <property type="match status" value="1"/>
</dbReference>
<comment type="caution">
    <text evidence="9">The sequence shown here is derived from an EMBL/GenBank/DDBJ whole genome shotgun (WGS) entry which is preliminary data.</text>
</comment>
<reference evidence="10" key="1">
    <citation type="journal article" date="2019" name="Int. J. Syst. Evol. Microbiol.">
        <title>The Global Catalogue of Microorganisms (GCM) 10K type strain sequencing project: providing services to taxonomists for standard genome sequencing and annotation.</title>
        <authorList>
            <consortium name="The Broad Institute Genomics Platform"/>
            <consortium name="The Broad Institute Genome Sequencing Center for Infectious Disease"/>
            <person name="Wu L."/>
            <person name="Ma J."/>
        </authorList>
    </citation>
    <scope>NUCLEOTIDE SEQUENCE [LARGE SCALE GENOMIC DNA]</scope>
    <source>
        <strain evidence="10">TISTR 932</strain>
    </source>
</reference>
<dbReference type="NCBIfam" id="TIGR01048">
    <property type="entry name" value="lysA"/>
    <property type="match status" value="1"/>
</dbReference>
<keyword evidence="4 5" id="KW-0456">Lyase</keyword>
<keyword evidence="10" id="KW-1185">Reference proteome</keyword>
<comment type="pathway">
    <text evidence="5 7">Amino-acid biosynthesis; L-lysine biosynthesis via DAP pathway; L-lysine from DL-2,6-diaminopimelate: step 1/1.</text>
</comment>
<dbReference type="InterPro" id="IPR000183">
    <property type="entry name" value="Orn/DAP/Arg_de-COase"/>
</dbReference>
<dbReference type="PRINTS" id="PR01181">
    <property type="entry name" value="DAPDCRBXLASE"/>
</dbReference>
<dbReference type="InterPro" id="IPR022644">
    <property type="entry name" value="De-COase2_N"/>
</dbReference>
<dbReference type="RefSeq" id="WP_379979806.1">
    <property type="nucleotide sequence ID" value="NZ_JBHUMO010000016.1"/>
</dbReference>
<keyword evidence="5 7" id="KW-0457">Lysine biosynthesis</keyword>
<dbReference type="EMBL" id="JBHUMO010000016">
    <property type="protein sequence ID" value="MFD2728423.1"/>
    <property type="molecule type" value="Genomic_DNA"/>
</dbReference>
<dbReference type="GO" id="GO:0008836">
    <property type="term" value="F:diaminopimelate decarboxylase activity"/>
    <property type="evidence" value="ECO:0007669"/>
    <property type="project" value="UniProtKB-EC"/>
</dbReference>
<dbReference type="InterPro" id="IPR022653">
    <property type="entry name" value="De-COase2_pyr-phos_BS"/>
</dbReference>
<gene>
    <name evidence="5 9" type="primary">lysA</name>
    <name evidence="9" type="ORF">ACFSR0_03085</name>
</gene>
<evidence type="ECO:0000313" key="10">
    <source>
        <dbReference type="Proteomes" id="UP001597427"/>
    </source>
</evidence>
<evidence type="ECO:0000256" key="6">
    <source>
        <dbReference type="NCBIfam" id="TIGR01048"/>
    </source>
</evidence>
<accession>A0ABW5TID5</accession>
<dbReference type="InterPro" id="IPR009006">
    <property type="entry name" value="Ala_racemase/Decarboxylase_C"/>
</dbReference>
<comment type="subunit">
    <text evidence="5">Homodimer.</text>
</comment>
<feature type="binding site" evidence="5">
    <location>
        <position position="325"/>
    </location>
    <ligand>
        <name>substrate</name>
    </ligand>
</feature>
<dbReference type="PROSITE" id="PS00878">
    <property type="entry name" value="ODR_DC_2_1"/>
    <property type="match status" value="1"/>
</dbReference>
<sequence>MTMSEKTNHLFWDGCDVVELAKTYGTPLYVFSESKIEQACQELQTNFIKKYERVRVAYASKAFNVLAMLKLVEKEGLCLDVVSGGELYTAIVAGFEPEKIEFNGNNKSVAEIEEALDYGVGRFIIDSIQELDVIRAICHKKNKIAKVLFRITPEITVETHRYISTGQKDSKFGIPLNEEVLFPLIKRAIDAQEIDFYGIHFHIGSQLSDNHTHLAAAKVALNLVKQIKERFDYDVKELNYGGGFGVRYTKEDTRQPYAYFLDPLMEETIAFCTAHQLYRPTIVIEPGRSIVAEAGITLHTIGSIKTLPDIRTYASIDGGMTDNIRPGLYQAQYEVTIANKQDEQPCELVTISGKVCESTDILVKDASLPNIATGDILVTFTTGAYGYSMASNYNKIPIPAVVFVKEGQAEVVVKRQTYQQIIQNEVIPNHLLKEERK</sequence>
<keyword evidence="3 5" id="KW-0663">Pyridoxal phosphate</keyword>
<feature type="binding site" evidence="5">
    <location>
        <position position="243"/>
    </location>
    <ligand>
        <name>pyridoxal 5'-phosphate</name>
        <dbReference type="ChEBI" id="CHEBI:597326"/>
    </ligand>
</feature>
<evidence type="ECO:0000313" key="9">
    <source>
        <dbReference type="EMBL" id="MFD2728423.1"/>
    </source>
</evidence>
<protein>
    <recommendedName>
        <fullName evidence="5 6">Diaminopimelate decarboxylase</fullName>
        <shortName evidence="5">DAP decarboxylase</shortName>
        <shortName evidence="5">DAPDC</shortName>
        <ecNumber evidence="5 6">4.1.1.20</ecNumber>
    </recommendedName>
</protein>
<evidence type="ECO:0000256" key="5">
    <source>
        <dbReference type="HAMAP-Rule" id="MF_02120"/>
    </source>
</evidence>
<keyword evidence="5" id="KW-0028">Amino-acid biosynthesis</keyword>
<feature type="binding site" evidence="5">
    <location>
        <position position="385"/>
    </location>
    <ligand>
        <name>substrate</name>
    </ligand>
</feature>
<feature type="binding site" evidence="5">
    <location>
        <position position="357"/>
    </location>
    <ligand>
        <name>substrate</name>
    </ligand>
</feature>
<keyword evidence="2 5" id="KW-0210">Decarboxylase</keyword>
<dbReference type="InterPro" id="IPR002986">
    <property type="entry name" value="DAP_deCOOHase_LysA"/>
</dbReference>
<comment type="function">
    <text evidence="5">Specifically catalyzes the decarboxylation of meso-diaminopimelate (meso-DAP) to L-lysine.</text>
</comment>
<dbReference type="PANTHER" id="PTHR43727:SF2">
    <property type="entry name" value="GROUP IV DECARBOXYLASE"/>
    <property type="match status" value="1"/>
</dbReference>
<organism evidence="9 10">
    <name type="scientific">Enterococcus camelliae</name>
    <dbReference type="NCBI Taxonomy" id="453959"/>
    <lineage>
        <taxon>Bacteria</taxon>
        <taxon>Bacillati</taxon>
        <taxon>Bacillota</taxon>
        <taxon>Bacilli</taxon>
        <taxon>Lactobacillales</taxon>
        <taxon>Enterococcaceae</taxon>
        <taxon>Enterococcus</taxon>
    </lineage>
</organism>
<evidence type="ECO:0000256" key="7">
    <source>
        <dbReference type="RuleBase" id="RU003738"/>
    </source>
</evidence>
<dbReference type="Pfam" id="PF02784">
    <property type="entry name" value="Orn_Arg_deC_N"/>
    <property type="match status" value="1"/>
</dbReference>